<protein>
    <recommendedName>
        <fullName evidence="3">Nucleotidyltransferase AbiEii toxin of type IV toxin-antitoxin system</fullName>
    </recommendedName>
</protein>
<reference evidence="1 2" key="1">
    <citation type="submission" date="2023-07" db="EMBL/GenBank/DDBJ databases">
        <title>Novel species of Thermanaerothrix with wide hydrolytic capabilities.</title>
        <authorList>
            <person name="Zayulina K.S."/>
            <person name="Podosokorskaya O.A."/>
            <person name="Elcheninov A.G."/>
        </authorList>
    </citation>
    <scope>NUCLEOTIDE SEQUENCE [LARGE SCALE GENOMIC DNA]</scope>
    <source>
        <strain evidence="1 2">4228-RoL</strain>
    </source>
</reference>
<name>A0ABU3NP69_9CHLR</name>
<evidence type="ECO:0000313" key="1">
    <source>
        <dbReference type="EMBL" id="MDT8898640.1"/>
    </source>
</evidence>
<dbReference type="SUPFAM" id="SSF81301">
    <property type="entry name" value="Nucleotidyltransferase"/>
    <property type="match status" value="1"/>
</dbReference>
<dbReference type="Proteomes" id="UP001254165">
    <property type="component" value="Unassembled WGS sequence"/>
</dbReference>
<evidence type="ECO:0000313" key="2">
    <source>
        <dbReference type="Proteomes" id="UP001254165"/>
    </source>
</evidence>
<comment type="caution">
    <text evidence="1">The sequence shown here is derived from an EMBL/GenBank/DDBJ whole genome shotgun (WGS) entry which is preliminary data.</text>
</comment>
<organism evidence="1 2">
    <name type="scientific">Thermanaerothrix solaris</name>
    <dbReference type="NCBI Taxonomy" id="3058434"/>
    <lineage>
        <taxon>Bacteria</taxon>
        <taxon>Bacillati</taxon>
        <taxon>Chloroflexota</taxon>
        <taxon>Anaerolineae</taxon>
        <taxon>Anaerolineales</taxon>
        <taxon>Anaerolineaceae</taxon>
        <taxon>Thermanaerothrix</taxon>
    </lineage>
</organism>
<sequence>MDTRFFEVLRLIHSRLRLLPYPWVLTGSLGMALQGMPVAVHDVDLQTDRIGAYAIADRLVEFITQPVHEWVSERLRSHFGRLKIGGIQVEIMGDIQKWVDGAWEPPVDITRYRHWVDYEGLRLPVMDLAYEYQAYLKLGRWAKAAQIRAWLEAQGRPLDPP</sequence>
<accession>A0ABU3NP69</accession>
<dbReference type="InterPro" id="IPR043519">
    <property type="entry name" value="NT_sf"/>
</dbReference>
<dbReference type="InterPro" id="IPR019646">
    <property type="entry name" value="Aminoglyc_AdlTrfase"/>
</dbReference>
<dbReference type="EMBL" id="JAUHMF010000002">
    <property type="protein sequence ID" value="MDT8898640.1"/>
    <property type="molecule type" value="Genomic_DNA"/>
</dbReference>
<evidence type="ECO:0008006" key="3">
    <source>
        <dbReference type="Google" id="ProtNLM"/>
    </source>
</evidence>
<proteinExistence type="predicted"/>
<dbReference type="Gene3D" id="3.30.460.40">
    <property type="match status" value="1"/>
</dbReference>
<keyword evidence="2" id="KW-1185">Reference proteome</keyword>
<dbReference type="Pfam" id="PF10706">
    <property type="entry name" value="Aminoglyc_resit"/>
    <property type="match status" value="1"/>
</dbReference>
<gene>
    <name evidence="1" type="ORF">QYE77_10190</name>
</gene>
<dbReference type="RefSeq" id="WP_315625303.1">
    <property type="nucleotide sequence ID" value="NZ_JAUHMF010000002.1"/>
</dbReference>